<reference evidence="1 2" key="1">
    <citation type="journal article" date="2022" name="DNA Res.">
        <title>Chromosomal-level genome assembly of the orchid tree Bauhinia variegata (Leguminosae; Cercidoideae) supports the allotetraploid origin hypothesis of Bauhinia.</title>
        <authorList>
            <person name="Zhong Y."/>
            <person name="Chen Y."/>
            <person name="Zheng D."/>
            <person name="Pang J."/>
            <person name="Liu Y."/>
            <person name="Luo S."/>
            <person name="Meng S."/>
            <person name="Qian L."/>
            <person name="Wei D."/>
            <person name="Dai S."/>
            <person name="Zhou R."/>
        </authorList>
    </citation>
    <scope>NUCLEOTIDE SEQUENCE [LARGE SCALE GENOMIC DNA]</scope>
    <source>
        <strain evidence="1">BV-YZ2020</strain>
    </source>
</reference>
<sequence length="1004" mass="112255">MGDPTYLEKMGRELKCPICWSLLDSAVSLTCNHVFCNSCIEKSMKSASNCPVCKVPFRRREVRPAPHMDNLVSIYKSMEVASGINIFVTQDAPDAKLSDGEKQCDGDVNCSEKDASGTHQDQSQEKKYLKGKGSKKKTGTSKRSSATGPVKPSFPTKKRVQVPQSPLSETPLRIAKLGGSLNDFNEEATRKDSDMSKEEPLRRDKKFVLSPFFWLREKDDEDSSQETVGNEPIDTSTPNAPSFSDLKDSDDEGPSKVAPSDEEQDKASADFFDSEMFEWTQRPCSPELSLSPFKMQVDDTGELDDVNEEINLVEVPQVLEANKLSSEKTKFEHPKEGNGFADVLHPSANSPQIKGSDDQNRVKKSRKRGRKPNEKAHKVQTARQSDQVNGIDVDLNGLSKVNHELTENGNSSSNWERAKGRGKRVCSNTSTKPAPQTSQAVLDTSGVLINSEVNLLDNLSALPCEQELGKDSILRNADKNQRKRSGKRKLDHVENILEQSSSMQNQTSEQAGSLSSISCLLMVNKNTSNSRQSRSNVAKTSKSSNRELKSNKKLKALPDCISQQERIIETQPNEMIPHSPDIRNLNNKPEKEQCSLNEAVLRKCETHITKYQCAFCLLSEESEASGEMMHYCNGRPINEEYERPKVIHSHRNCTEWAPNVYFEDDIAINLEAEITRSRRIKCSLCGLKGAALGCYEKSCRRSFHVPCAKWTSQCRWDMDNFVILCPFHAASKLPCEISDSRQRSKKCKNKEQSNLKGNNVTRKHDTTTSQNWTAHVAYKKIVLCCSALSVQERDVVSEFEKVSKVTVVKNWDSSVTHVVASTDENGACKRTLKVLLGILEGKWILSMEWIRASMKAMKPLDEECYEISVDIHGLKDGPRLGRLRVLNKQPKLFSGYKFYFTGDFMPSYKGYLQDLVIAAGGTVLHRKPVSCEGKTQSSDVHPSNTLIIYSLELPDKCNPSCQDTIFRRRRCDAEALASSTGSKVASNSWILNSIAACKLQSFTE</sequence>
<accession>A0ACB9KJK8</accession>
<gene>
    <name evidence="1" type="ORF">L6164_037264</name>
</gene>
<organism evidence="1 2">
    <name type="scientific">Bauhinia variegata</name>
    <name type="common">Purple orchid tree</name>
    <name type="synonym">Phanera variegata</name>
    <dbReference type="NCBI Taxonomy" id="167791"/>
    <lineage>
        <taxon>Eukaryota</taxon>
        <taxon>Viridiplantae</taxon>
        <taxon>Streptophyta</taxon>
        <taxon>Embryophyta</taxon>
        <taxon>Tracheophyta</taxon>
        <taxon>Spermatophyta</taxon>
        <taxon>Magnoliopsida</taxon>
        <taxon>eudicotyledons</taxon>
        <taxon>Gunneridae</taxon>
        <taxon>Pentapetalae</taxon>
        <taxon>rosids</taxon>
        <taxon>fabids</taxon>
        <taxon>Fabales</taxon>
        <taxon>Fabaceae</taxon>
        <taxon>Cercidoideae</taxon>
        <taxon>Cercideae</taxon>
        <taxon>Bauhiniinae</taxon>
        <taxon>Bauhinia</taxon>
    </lineage>
</organism>
<evidence type="ECO:0000313" key="2">
    <source>
        <dbReference type="Proteomes" id="UP000828941"/>
    </source>
</evidence>
<protein>
    <submittedName>
        <fullName evidence="1">Uncharacterized protein</fullName>
    </submittedName>
</protein>
<comment type="caution">
    <text evidence="1">The sequence shown here is derived from an EMBL/GenBank/DDBJ whole genome shotgun (WGS) entry which is preliminary data.</text>
</comment>
<dbReference type="Proteomes" id="UP000828941">
    <property type="component" value="Chromosome 14"/>
</dbReference>
<keyword evidence="2" id="KW-1185">Reference proteome</keyword>
<proteinExistence type="predicted"/>
<name>A0ACB9KJK8_BAUVA</name>
<evidence type="ECO:0000313" key="1">
    <source>
        <dbReference type="EMBL" id="KAI4297369.1"/>
    </source>
</evidence>
<dbReference type="EMBL" id="CM039439">
    <property type="protein sequence ID" value="KAI4297369.1"/>
    <property type="molecule type" value="Genomic_DNA"/>
</dbReference>